<feature type="domain" description="Cytochrome c" evidence="6">
    <location>
        <begin position="103"/>
        <end position="194"/>
    </location>
</feature>
<dbReference type="CDD" id="cd08168">
    <property type="entry name" value="Cytochrom_C3"/>
    <property type="match status" value="1"/>
</dbReference>
<keyword evidence="5" id="KW-1133">Transmembrane helix</keyword>
<organism evidence="7 8">
    <name type="scientific">Hymenobacter swuensis DY53</name>
    <dbReference type="NCBI Taxonomy" id="1227739"/>
    <lineage>
        <taxon>Bacteria</taxon>
        <taxon>Pseudomonadati</taxon>
        <taxon>Bacteroidota</taxon>
        <taxon>Cytophagia</taxon>
        <taxon>Cytophagales</taxon>
        <taxon>Hymenobacteraceae</taxon>
        <taxon>Hymenobacter</taxon>
    </lineage>
</organism>
<keyword evidence="5" id="KW-0812">Transmembrane</keyword>
<keyword evidence="8" id="KW-1185">Reference proteome</keyword>
<keyword evidence="2 4" id="KW-0479">Metal-binding</keyword>
<dbReference type="InterPro" id="IPR009056">
    <property type="entry name" value="Cyt_c-like_dom"/>
</dbReference>
<dbReference type="SUPFAM" id="SSF48695">
    <property type="entry name" value="Multiheme cytochromes"/>
    <property type="match status" value="1"/>
</dbReference>
<evidence type="ECO:0000313" key="8">
    <source>
        <dbReference type="Proteomes" id="UP000019423"/>
    </source>
</evidence>
<reference evidence="7 8" key="1">
    <citation type="submission" date="2014-01" db="EMBL/GenBank/DDBJ databases">
        <title>Complete genome sequence of ionizing-radiation resistance bacterium Hymenobacter swuensis DY53.</title>
        <authorList>
            <person name="Jung J.-H."/>
            <person name="Jeong S.-W."/>
            <person name="Joe M.-H."/>
            <person name="Cho y.-j."/>
            <person name="Kim M.-K."/>
            <person name="Lim S.-Y."/>
        </authorList>
    </citation>
    <scope>NUCLEOTIDE SEQUENCE [LARGE SCALE GENOMIC DNA]</scope>
    <source>
        <strain evidence="7 8">DY53</strain>
    </source>
</reference>
<protein>
    <submittedName>
        <fullName evidence="7">Cytochrome c</fullName>
    </submittedName>
</protein>
<dbReference type="InterPro" id="IPR029467">
    <property type="entry name" value="Cyt_c7-like"/>
</dbReference>
<dbReference type="GO" id="GO:0020037">
    <property type="term" value="F:heme binding"/>
    <property type="evidence" value="ECO:0007669"/>
    <property type="project" value="InterPro"/>
</dbReference>
<name>W8F7V8_9BACT</name>
<dbReference type="PANTHER" id="PTHR39425">
    <property type="entry name" value="LIPOPROTEIN CYTOCHROME C"/>
    <property type="match status" value="1"/>
</dbReference>
<dbReference type="PANTHER" id="PTHR39425:SF1">
    <property type="entry name" value="CYTOCHROME C7-LIKE DOMAIN-CONTAINING PROTEIN"/>
    <property type="match status" value="1"/>
</dbReference>
<dbReference type="Pfam" id="PF14522">
    <property type="entry name" value="Cytochrome_C7"/>
    <property type="match status" value="1"/>
</dbReference>
<dbReference type="PATRIC" id="fig|1227739.3.peg.3293"/>
<dbReference type="GO" id="GO:0009055">
    <property type="term" value="F:electron transfer activity"/>
    <property type="evidence" value="ECO:0007669"/>
    <property type="project" value="InterPro"/>
</dbReference>
<dbReference type="EMBL" id="CP007145">
    <property type="protein sequence ID" value="AHJ98716.1"/>
    <property type="molecule type" value="Genomic_DNA"/>
</dbReference>
<evidence type="ECO:0000256" key="4">
    <source>
        <dbReference type="PROSITE-ProRule" id="PRU00433"/>
    </source>
</evidence>
<dbReference type="Pfam" id="PF00034">
    <property type="entry name" value="Cytochrom_C"/>
    <property type="match status" value="1"/>
</dbReference>
<dbReference type="SUPFAM" id="SSF46626">
    <property type="entry name" value="Cytochrome c"/>
    <property type="match status" value="1"/>
</dbReference>
<gene>
    <name evidence="7" type="ORF">Hsw_3121</name>
</gene>
<dbReference type="KEGG" id="hsw:Hsw_3121"/>
<dbReference type="AlphaFoldDB" id="W8F7V8"/>
<accession>W8F7V8</accession>
<proteinExistence type="predicted"/>
<evidence type="ECO:0000256" key="1">
    <source>
        <dbReference type="ARBA" id="ARBA00022617"/>
    </source>
</evidence>
<feature type="transmembrane region" description="Helical" evidence="5">
    <location>
        <begin position="231"/>
        <end position="254"/>
    </location>
</feature>
<dbReference type="InterPro" id="IPR036909">
    <property type="entry name" value="Cyt_c-like_dom_sf"/>
</dbReference>
<dbReference type="HOGENOM" id="CLU_601056_0_0_10"/>
<feature type="transmembrane region" description="Helical" evidence="5">
    <location>
        <begin position="285"/>
        <end position="304"/>
    </location>
</feature>
<evidence type="ECO:0000256" key="5">
    <source>
        <dbReference type="SAM" id="Phobius"/>
    </source>
</evidence>
<evidence type="ECO:0000256" key="2">
    <source>
        <dbReference type="ARBA" id="ARBA00022723"/>
    </source>
</evidence>
<dbReference type="Gene3D" id="3.90.10.10">
    <property type="entry name" value="Cytochrome C3"/>
    <property type="match status" value="2"/>
</dbReference>
<evidence type="ECO:0000256" key="3">
    <source>
        <dbReference type="ARBA" id="ARBA00023004"/>
    </source>
</evidence>
<dbReference type="GO" id="GO:0046872">
    <property type="term" value="F:metal ion binding"/>
    <property type="evidence" value="ECO:0007669"/>
    <property type="project" value="UniProtKB-KW"/>
</dbReference>
<dbReference type="STRING" id="1227739.Hsw_3121"/>
<feature type="transmembrane region" description="Helical" evidence="5">
    <location>
        <begin position="53"/>
        <end position="73"/>
    </location>
</feature>
<dbReference type="eggNOG" id="COG3474">
    <property type="taxonomic scope" value="Bacteria"/>
</dbReference>
<sequence length="484" mass="52440">MILSFRQRAKISPGWFVLWVSQPTFVALKHPRVSFFQSTCAMDSIRLRPFSRLFLALFLFFVSVGSSFAQGTAADPSKAGVAPGATAAAAPAAAAGATTGDPAAIAAGDALFKGNCAQCHAVNEVVVGPALAGITKRRPMSWIIPWIKNSSKLVASGDEYAVKIFNQYQKQQMPSFQLSDAEITSIIAYTTSQEGVGVKVADGAKTDGAATADGATASAGDEVDGGKAMNILLIVLVVVLIVLVVTLVIIANIMKDVLRGRKDLDGRDREVMEQRFDFSKIYKSTAVRAIVGVVFVLAVLYETIQGAMGVGLQQGYQPTQPIAFSHKLHAGENQINCAYCHTSVYKSKSANIPSPNICMNCHSQIKTESPEIKKIYRAIERKQPIQWVRIHNLPDLAYFNHSQHTQVGGIECQTCHGPIQNMEVVYQYSPLTMGWCINCHRETPLNTKGNGYYDNLVKLHDTENGAVPFTVSSNGGTECSKCHY</sequence>
<dbReference type="InterPro" id="IPR036280">
    <property type="entry name" value="Multihaem_cyt_sf"/>
</dbReference>
<keyword evidence="1 4" id="KW-0349">Heme</keyword>
<dbReference type="Gene3D" id="1.10.760.10">
    <property type="entry name" value="Cytochrome c-like domain"/>
    <property type="match status" value="1"/>
</dbReference>
<dbReference type="Proteomes" id="UP000019423">
    <property type="component" value="Chromosome"/>
</dbReference>
<keyword evidence="3 4" id="KW-0408">Iron</keyword>
<dbReference type="PROSITE" id="PS51007">
    <property type="entry name" value="CYTC"/>
    <property type="match status" value="1"/>
</dbReference>
<keyword evidence="5" id="KW-0472">Membrane</keyword>
<evidence type="ECO:0000259" key="6">
    <source>
        <dbReference type="PROSITE" id="PS51007"/>
    </source>
</evidence>
<evidence type="ECO:0000313" key="7">
    <source>
        <dbReference type="EMBL" id="AHJ98716.1"/>
    </source>
</evidence>